<reference evidence="1 2" key="1">
    <citation type="journal article" date="2019" name="Genome Biol. Evol.">
        <title>Insights into the evolution of the New World diploid cottons (Gossypium, subgenus Houzingenia) based on genome sequencing.</title>
        <authorList>
            <person name="Grover C.E."/>
            <person name="Arick M.A. 2nd"/>
            <person name="Thrash A."/>
            <person name="Conover J.L."/>
            <person name="Sanders W.S."/>
            <person name="Peterson D.G."/>
            <person name="Frelichowski J.E."/>
            <person name="Scheffler J.A."/>
            <person name="Scheffler B.E."/>
            <person name="Wendel J.F."/>
        </authorList>
    </citation>
    <scope>NUCLEOTIDE SEQUENCE [LARGE SCALE GENOMIC DNA]</scope>
    <source>
        <strain evidence="1">8</strain>
        <tissue evidence="1">Leaf</tissue>
    </source>
</reference>
<proteinExistence type="predicted"/>
<comment type="caution">
    <text evidence="1">The sequence shown here is derived from an EMBL/GenBank/DDBJ whole genome shotgun (WGS) entry which is preliminary data.</text>
</comment>
<accession>A0A7J9EHD7</accession>
<dbReference type="EMBL" id="JABEZW010000008">
    <property type="protein sequence ID" value="MBA0772447.1"/>
    <property type="molecule type" value="Genomic_DNA"/>
</dbReference>
<protein>
    <submittedName>
        <fullName evidence="1">Uncharacterized protein</fullName>
    </submittedName>
</protein>
<evidence type="ECO:0000313" key="1">
    <source>
        <dbReference type="EMBL" id="MBA0772447.1"/>
    </source>
</evidence>
<dbReference type="PANTHER" id="PTHR31973:SF187">
    <property type="entry name" value="MUTATOR TRANSPOSASE MUDRA PROTEIN"/>
    <property type="match status" value="1"/>
</dbReference>
<sequence>MVKDKLAGNFVEEFVMLWDYADELRLKNIGSTIKMIVNRVTSESPPRFKRFYVCFEALKRGWKKGCIPILGLNDCFLKGLFKSEMFSTVRRNGNNKMYLVFWAIADGECIDSWKESGNKIKKNCIRLMKVSQKSCSLRIRKLEPRLSKGCTRCQILLTITSVKHLTLAWWSLNSRA</sequence>
<name>A0A7J9EHD7_9ROSI</name>
<dbReference type="PANTHER" id="PTHR31973">
    <property type="entry name" value="POLYPROTEIN, PUTATIVE-RELATED"/>
    <property type="match status" value="1"/>
</dbReference>
<dbReference type="AlphaFoldDB" id="A0A7J9EHD7"/>
<evidence type="ECO:0000313" key="2">
    <source>
        <dbReference type="Proteomes" id="UP000593568"/>
    </source>
</evidence>
<gene>
    <name evidence="1" type="ORF">Gotri_007815</name>
</gene>
<keyword evidence="2" id="KW-1185">Reference proteome</keyword>
<dbReference type="Proteomes" id="UP000593568">
    <property type="component" value="Unassembled WGS sequence"/>
</dbReference>
<organism evidence="1 2">
    <name type="scientific">Gossypium trilobum</name>
    <dbReference type="NCBI Taxonomy" id="34281"/>
    <lineage>
        <taxon>Eukaryota</taxon>
        <taxon>Viridiplantae</taxon>
        <taxon>Streptophyta</taxon>
        <taxon>Embryophyta</taxon>
        <taxon>Tracheophyta</taxon>
        <taxon>Spermatophyta</taxon>
        <taxon>Magnoliopsida</taxon>
        <taxon>eudicotyledons</taxon>
        <taxon>Gunneridae</taxon>
        <taxon>Pentapetalae</taxon>
        <taxon>rosids</taxon>
        <taxon>malvids</taxon>
        <taxon>Malvales</taxon>
        <taxon>Malvaceae</taxon>
        <taxon>Malvoideae</taxon>
        <taxon>Gossypium</taxon>
    </lineage>
</organism>